<organism evidence="7 8">
    <name type="scientific">Desulfomarina profundi</name>
    <dbReference type="NCBI Taxonomy" id="2772557"/>
    <lineage>
        <taxon>Bacteria</taxon>
        <taxon>Pseudomonadati</taxon>
        <taxon>Thermodesulfobacteriota</taxon>
        <taxon>Desulfobulbia</taxon>
        <taxon>Desulfobulbales</taxon>
        <taxon>Desulfobulbaceae</taxon>
        <taxon>Desulfomarina</taxon>
    </lineage>
</organism>
<keyword evidence="8" id="KW-1185">Reference proteome</keyword>
<dbReference type="InterPro" id="IPR001204">
    <property type="entry name" value="Phos_transporter"/>
</dbReference>
<dbReference type="PANTHER" id="PTHR11101:SF80">
    <property type="entry name" value="PHOSPHATE TRANSPORTER"/>
    <property type="match status" value="1"/>
</dbReference>
<comment type="subcellular location">
    <subcellularLocation>
        <location evidence="1">Membrane</location>
        <topology evidence="1">Multi-pass membrane protein</topology>
    </subcellularLocation>
</comment>
<evidence type="ECO:0000313" key="7">
    <source>
        <dbReference type="EMBL" id="BCL62258.1"/>
    </source>
</evidence>
<dbReference type="AlphaFoldDB" id="A0A8D5FN97"/>
<dbReference type="GO" id="GO:0035435">
    <property type="term" value="P:phosphate ion transmembrane transport"/>
    <property type="evidence" value="ECO:0007669"/>
    <property type="project" value="TreeGrafter"/>
</dbReference>
<dbReference type="GO" id="GO:0016020">
    <property type="term" value="C:membrane"/>
    <property type="evidence" value="ECO:0007669"/>
    <property type="project" value="UniProtKB-SubCell"/>
</dbReference>
<dbReference type="KEGG" id="dbk:DGMP_29510"/>
<feature type="transmembrane region" description="Helical" evidence="6">
    <location>
        <begin position="112"/>
        <end position="139"/>
    </location>
</feature>
<evidence type="ECO:0000256" key="2">
    <source>
        <dbReference type="ARBA" id="ARBA00022448"/>
    </source>
</evidence>
<reference evidence="7" key="1">
    <citation type="submission" date="2020-09" db="EMBL/GenBank/DDBJ databases">
        <title>Desulfogranum mesoprofundum gen. nov., sp. nov., a novel mesophilic, sulfate-reducing chemolithoautotroph isolated from a deep-sea hydrothermal vent chimney in the Suiyo Seamount.</title>
        <authorList>
            <person name="Hashimoto Y."/>
            <person name="Nakagawa S."/>
        </authorList>
    </citation>
    <scope>NUCLEOTIDE SEQUENCE</scope>
    <source>
        <strain evidence="7">KT2</strain>
    </source>
</reference>
<dbReference type="Proteomes" id="UP000826725">
    <property type="component" value="Chromosome"/>
</dbReference>
<sequence length="313" mass="32453">MLSLLGGVFLGWSLGANDASNIIGTAVSSKMMRFWPAALLASFFVIVGAVISGQAGIETLKGLTTLSVHQAVITSIAAAVTVTIMTVMALPVSTSQSVVGAILGMGILNNQLNFSGLGKVVLCWVGTPVGAAIIAVLLYRIMGFFYNRIPMTLFNSDHILRLGLILSASYGAYALGANNVANVTGVFVGAGMISVLTAAIIGGISIAFGILTFSRPVMETVGKKIVTLEPFSALVVSLALAMTIHLYTLVGVPVSSSQAVIGGVMGIGIVKGVNTVDISVLKRIFLAWIFTPVVACSVALLISYASRLRYIPL</sequence>
<dbReference type="PANTHER" id="PTHR11101">
    <property type="entry name" value="PHOSPHATE TRANSPORTER"/>
    <property type="match status" value="1"/>
</dbReference>
<feature type="transmembrane region" description="Helical" evidence="6">
    <location>
        <begin position="71"/>
        <end position="92"/>
    </location>
</feature>
<dbReference type="RefSeq" id="WP_228854631.1">
    <property type="nucleotide sequence ID" value="NZ_AP024086.1"/>
</dbReference>
<protein>
    <submittedName>
        <fullName evidence="7">Anion permease</fullName>
    </submittedName>
</protein>
<feature type="transmembrane region" description="Helical" evidence="6">
    <location>
        <begin position="225"/>
        <end position="248"/>
    </location>
</feature>
<keyword evidence="2" id="KW-0813">Transport</keyword>
<evidence type="ECO:0000256" key="5">
    <source>
        <dbReference type="ARBA" id="ARBA00023136"/>
    </source>
</evidence>
<name>A0A8D5FN97_9BACT</name>
<dbReference type="Pfam" id="PF01384">
    <property type="entry name" value="PHO4"/>
    <property type="match status" value="2"/>
</dbReference>
<gene>
    <name evidence="7" type="ORF">DGMP_29510</name>
</gene>
<feature type="transmembrane region" description="Helical" evidence="6">
    <location>
        <begin position="31"/>
        <end position="51"/>
    </location>
</feature>
<dbReference type="EMBL" id="AP024086">
    <property type="protein sequence ID" value="BCL62258.1"/>
    <property type="molecule type" value="Genomic_DNA"/>
</dbReference>
<evidence type="ECO:0000256" key="4">
    <source>
        <dbReference type="ARBA" id="ARBA00022989"/>
    </source>
</evidence>
<evidence type="ECO:0000256" key="6">
    <source>
        <dbReference type="SAM" id="Phobius"/>
    </source>
</evidence>
<feature type="transmembrane region" description="Helical" evidence="6">
    <location>
        <begin position="159"/>
        <end position="176"/>
    </location>
</feature>
<accession>A0A8D5FN97</accession>
<keyword evidence="5 6" id="KW-0472">Membrane</keyword>
<evidence type="ECO:0000256" key="1">
    <source>
        <dbReference type="ARBA" id="ARBA00004141"/>
    </source>
</evidence>
<evidence type="ECO:0000256" key="3">
    <source>
        <dbReference type="ARBA" id="ARBA00022692"/>
    </source>
</evidence>
<keyword evidence="3 6" id="KW-0812">Transmembrane</keyword>
<keyword evidence="4 6" id="KW-1133">Transmembrane helix</keyword>
<feature type="transmembrane region" description="Helical" evidence="6">
    <location>
        <begin position="188"/>
        <end position="213"/>
    </location>
</feature>
<dbReference type="GO" id="GO:0005315">
    <property type="term" value="F:phosphate transmembrane transporter activity"/>
    <property type="evidence" value="ECO:0007669"/>
    <property type="project" value="InterPro"/>
</dbReference>
<proteinExistence type="predicted"/>
<feature type="transmembrane region" description="Helical" evidence="6">
    <location>
        <begin position="285"/>
        <end position="305"/>
    </location>
</feature>
<evidence type="ECO:0000313" key="8">
    <source>
        <dbReference type="Proteomes" id="UP000826725"/>
    </source>
</evidence>